<dbReference type="InterPro" id="IPR001630">
    <property type="entry name" value="Leuzip_CREB"/>
</dbReference>
<dbReference type="SMART" id="SM00338">
    <property type="entry name" value="BRLZ"/>
    <property type="match status" value="1"/>
</dbReference>
<dbReference type="PRINTS" id="PR00041">
    <property type="entry name" value="LEUZIPPRCREB"/>
</dbReference>
<dbReference type="Gene3D" id="1.20.5.170">
    <property type="match status" value="1"/>
</dbReference>
<evidence type="ECO:0000313" key="16">
    <source>
        <dbReference type="Proteomes" id="UP000517678"/>
    </source>
</evidence>
<dbReference type="PROSITE" id="PS50953">
    <property type="entry name" value="KID"/>
    <property type="match status" value="1"/>
</dbReference>
<dbReference type="PANTHER" id="PTHR45879:SF4">
    <property type="entry name" value="CAMP-RESPONSIVE ELEMENT MODULATOR"/>
    <property type="match status" value="1"/>
</dbReference>
<name>A0A7K8ADG4_9CORV</name>
<comment type="subcellular location">
    <subcellularLocation>
        <location evidence="1">Nucleus</location>
    </subcellularLocation>
</comment>
<dbReference type="InterPro" id="IPR004827">
    <property type="entry name" value="bZIP"/>
</dbReference>
<evidence type="ECO:0000313" key="15">
    <source>
        <dbReference type="EMBL" id="NXB00767.1"/>
    </source>
</evidence>
<evidence type="ECO:0000256" key="1">
    <source>
        <dbReference type="ARBA" id="ARBA00004123"/>
    </source>
</evidence>
<dbReference type="GO" id="GO:0000981">
    <property type="term" value="F:DNA-binding transcription factor activity, RNA polymerase II-specific"/>
    <property type="evidence" value="ECO:0007669"/>
    <property type="project" value="TreeGrafter"/>
</dbReference>
<dbReference type="PANTHER" id="PTHR45879">
    <property type="entry name" value="CYCLIC AMP RESPONSE ELEMENT-BINDING PROTEIN B"/>
    <property type="match status" value="1"/>
</dbReference>
<evidence type="ECO:0000256" key="6">
    <source>
        <dbReference type="ARBA" id="ARBA00023125"/>
    </source>
</evidence>
<keyword evidence="4" id="KW-0597">Phosphoprotein</keyword>
<dbReference type="EMBL" id="VZTF01001314">
    <property type="protein sequence ID" value="NXB00767.1"/>
    <property type="molecule type" value="Genomic_DNA"/>
</dbReference>
<evidence type="ECO:0000256" key="12">
    <source>
        <dbReference type="SAM" id="MobiDB-lite"/>
    </source>
</evidence>
<dbReference type="AlphaFoldDB" id="A0A7K8ADG4"/>
<organism evidence="15 16">
    <name type="scientific">Cnemophilus loriae</name>
    <name type="common">Loria's bird-of-paradise</name>
    <dbReference type="NCBI Taxonomy" id="254448"/>
    <lineage>
        <taxon>Eukaryota</taxon>
        <taxon>Metazoa</taxon>
        <taxon>Chordata</taxon>
        <taxon>Craniata</taxon>
        <taxon>Vertebrata</taxon>
        <taxon>Euteleostomi</taxon>
        <taxon>Archelosauria</taxon>
        <taxon>Archosauria</taxon>
        <taxon>Dinosauria</taxon>
        <taxon>Saurischia</taxon>
        <taxon>Theropoda</taxon>
        <taxon>Coelurosauria</taxon>
        <taxon>Aves</taxon>
        <taxon>Neognathae</taxon>
        <taxon>Neoaves</taxon>
        <taxon>Telluraves</taxon>
        <taxon>Australaves</taxon>
        <taxon>Passeriformes</taxon>
        <taxon>Corvoidea</taxon>
        <taxon>Corvidae</taxon>
        <taxon>Cnemophilus</taxon>
    </lineage>
</organism>
<dbReference type="PROSITE" id="PS50217">
    <property type="entry name" value="BZIP"/>
    <property type="match status" value="1"/>
</dbReference>
<evidence type="ECO:0000256" key="10">
    <source>
        <dbReference type="ARBA" id="ARBA00039496"/>
    </source>
</evidence>
<proteinExistence type="inferred from homology"/>
<sequence length="333" mass="35797">MTMEMVEQDDNAVDSMTERSAVHLQNQPGQSQISSGSEVSVAASSAGRGSPAVTLVQLPSGQTVHVQGVIQATQPSVIQSPHMQAVQVASIADEAAQSEVIIDSQKRREILSRRPSYRKILNELSSDAPAVAKIEEEEKSEDEGTPSGISAMAMPTSLYHTNTGQYLTISQGGTIQTVTNSGAPQPGATIVQYAAQSSDGTQQFFVPGSQVVVQGLGEDSGSLLSKEATMVEKTATGDMPAYQIRTPTTTLPQGVVMAASPGTLHSPQQMAEEATRKRELRLLKNREAAKECRRRKKEYIKCLESRVAVLEVQNKKLIQELETLKDICSSKTD</sequence>
<keyword evidence="6" id="KW-0238">DNA-binding</keyword>
<evidence type="ECO:0000256" key="9">
    <source>
        <dbReference type="ARBA" id="ARBA00023242"/>
    </source>
</evidence>
<dbReference type="Proteomes" id="UP000517678">
    <property type="component" value="Unassembled WGS sequence"/>
</dbReference>
<keyword evidence="8" id="KW-0804">Transcription</keyword>
<comment type="similarity">
    <text evidence="2">Belongs to the bZIP family.</text>
</comment>
<dbReference type="CDD" id="cd14690">
    <property type="entry name" value="bZIP_CREB1"/>
    <property type="match status" value="1"/>
</dbReference>
<dbReference type="GO" id="GO:0000978">
    <property type="term" value="F:RNA polymerase II cis-regulatory region sequence-specific DNA binding"/>
    <property type="evidence" value="ECO:0007669"/>
    <property type="project" value="TreeGrafter"/>
</dbReference>
<comment type="caution">
    <text evidence="15">The sequence shown here is derived from an EMBL/GenBank/DDBJ whole genome shotgun (WGS) entry which is preliminary data.</text>
</comment>
<evidence type="ECO:0000259" key="13">
    <source>
        <dbReference type="PROSITE" id="PS50217"/>
    </source>
</evidence>
<dbReference type="SUPFAM" id="SSF57959">
    <property type="entry name" value="Leucine zipper domain"/>
    <property type="match status" value="1"/>
</dbReference>
<protein>
    <recommendedName>
        <fullName evidence="10">cAMP-responsive element modulator</fullName>
    </recommendedName>
</protein>
<evidence type="ECO:0000256" key="7">
    <source>
        <dbReference type="ARBA" id="ARBA00023159"/>
    </source>
</evidence>
<feature type="domain" description="BZIP" evidence="13">
    <location>
        <begin position="275"/>
        <end position="326"/>
    </location>
</feature>
<evidence type="ECO:0000256" key="5">
    <source>
        <dbReference type="ARBA" id="ARBA00023015"/>
    </source>
</evidence>
<evidence type="ECO:0000256" key="2">
    <source>
        <dbReference type="ARBA" id="ARBA00007163"/>
    </source>
</evidence>
<reference evidence="15 16" key="1">
    <citation type="submission" date="2019-09" db="EMBL/GenBank/DDBJ databases">
        <title>Bird 10,000 Genomes (B10K) Project - Family phase.</title>
        <authorList>
            <person name="Zhang G."/>
        </authorList>
    </citation>
    <scope>NUCLEOTIDE SEQUENCE [LARGE SCALE GENOMIC DNA]</scope>
    <source>
        <strain evidence="15">B10K-DU-029-38</strain>
        <tissue evidence="15">Muscle</tissue>
    </source>
</reference>
<keyword evidence="5" id="KW-0805">Transcription regulation</keyword>
<dbReference type="InterPro" id="IPR003102">
    <property type="entry name" value="CREB1-like_pKID"/>
</dbReference>
<dbReference type="InterPro" id="IPR046347">
    <property type="entry name" value="bZIP_sf"/>
</dbReference>
<keyword evidence="11" id="KW-0175">Coiled coil</keyword>
<evidence type="ECO:0000256" key="3">
    <source>
        <dbReference type="ARBA" id="ARBA00022491"/>
    </source>
</evidence>
<feature type="coiled-coil region" evidence="11">
    <location>
        <begin position="300"/>
        <end position="327"/>
    </location>
</feature>
<dbReference type="FunFam" id="1.20.5.170:FF:000003">
    <property type="entry name" value="cAMP-responsive element modulator isoform X2"/>
    <property type="match status" value="1"/>
</dbReference>
<feature type="compositionally biased region" description="Low complexity" evidence="12">
    <location>
        <begin position="34"/>
        <end position="50"/>
    </location>
</feature>
<keyword evidence="7" id="KW-0010">Activator</keyword>
<feature type="domain" description="KID" evidence="14">
    <location>
        <begin position="84"/>
        <end position="143"/>
    </location>
</feature>
<evidence type="ECO:0000256" key="11">
    <source>
        <dbReference type="SAM" id="Coils"/>
    </source>
</evidence>
<gene>
    <name evidence="15" type="primary">Crem</name>
    <name evidence="15" type="ORF">CNELOR_R04130</name>
</gene>
<dbReference type="Pfam" id="PF00170">
    <property type="entry name" value="bZIP_1"/>
    <property type="match status" value="1"/>
</dbReference>
<evidence type="ECO:0000256" key="8">
    <source>
        <dbReference type="ARBA" id="ARBA00023163"/>
    </source>
</evidence>
<feature type="non-terminal residue" evidence="15">
    <location>
        <position position="333"/>
    </location>
</feature>
<dbReference type="PROSITE" id="PS00036">
    <property type="entry name" value="BZIP_BASIC"/>
    <property type="match status" value="1"/>
</dbReference>
<evidence type="ECO:0000259" key="14">
    <source>
        <dbReference type="PROSITE" id="PS50953"/>
    </source>
</evidence>
<keyword evidence="9" id="KW-0539">Nucleus</keyword>
<feature type="region of interest" description="Disordered" evidence="12">
    <location>
        <begin position="1"/>
        <end position="50"/>
    </location>
</feature>
<keyword evidence="16" id="KW-1185">Reference proteome</keyword>
<dbReference type="GO" id="GO:1990589">
    <property type="term" value="C:ATF4-CREB1 transcription factor complex"/>
    <property type="evidence" value="ECO:0007669"/>
    <property type="project" value="TreeGrafter"/>
</dbReference>
<evidence type="ECO:0000256" key="4">
    <source>
        <dbReference type="ARBA" id="ARBA00022553"/>
    </source>
</evidence>
<feature type="non-terminal residue" evidence="15">
    <location>
        <position position="1"/>
    </location>
</feature>
<accession>A0A7K8ADG4</accession>
<keyword evidence="3" id="KW-0678">Repressor</keyword>
<feature type="compositionally biased region" description="Polar residues" evidence="12">
    <location>
        <begin position="23"/>
        <end position="33"/>
    </location>
</feature>
<feature type="compositionally biased region" description="Acidic residues" evidence="12">
    <location>
        <begin position="1"/>
        <end position="12"/>
    </location>
</feature>
<dbReference type="Pfam" id="PF02173">
    <property type="entry name" value="pKID"/>
    <property type="match status" value="1"/>
</dbReference>